<dbReference type="InterPro" id="IPR056861">
    <property type="entry name" value="HMCN1-like_VWA"/>
</dbReference>
<dbReference type="Gene3D" id="3.10.100.10">
    <property type="entry name" value="Mannose-Binding Protein A, subunit A"/>
    <property type="match status" value="1"/>
</dbReference>
<dbReference type="Pfam" id="PF24415">
    <property type="entry name" value="Ig_Irg-7"/>
    <property type="match status" value="2"/>
</dbReference>
<dbReference type="InterPro" id="IPR016186">
    <property type="entry name" value="C-type_lectin-like/link_sf"/>
</dbReference>
<dbReference type="CDD" id="cd13778">
    <property type="entry name" value="Aar2_C"/>
    <property type="match status" value="1"/>
</dbReference>
<evidence type="ECO:0000256" key="2">
    <source>
        <dbReference type="ARBA" id="ARBA00022525"/>
    </source>
</evidence>
<dbReference type="PANTHER" id="PTHR47324:SF2">
    <property type="entry name" value="EGF-LIKE DOMAIN-CONTAINING PROTEIN-RELATED"/>
    <property type="match status" value="1"/>
</dbReference>
<evidence type="ECO:0000256" key="4">
    <source>
        <dbReference type="PROSITE-ProRule" id="PRU00076"/>
    </source>
</evidence>
<comment type="subcellular location">
    <subcellularLocation>
        <location evidence="1">Secreted</location>
    </subcellularLocation>
</comment>
<dbReference type="InterPro" id="IPR038514">
    <property type="entry name" value="AAR2_C_sf"/>
</dbReference>
<gene>
    <name evidence="7" type="ORF">QR680_017674</name>
</gene>
<dbReference type="PROSITE" id="PS00022">
    <property type="entry name" value="EGF_1"/>
    <property type="match status" value="3"/>
</dbReference>
<feature type="domain" description="EGF-like" evidence="5">
    <location>
        <begin position="1228"/>
        <end position="1261"/>
    </location>
</feature>
<dbReference type="InterPro" id="IPR016187">
    <property type="entry name" value="CTDL_fold"/>
</dbReference>
<evidence type="ECO:0000259" key="6">
    <source>
        <dbReference type="PROSITE" id="PS50041"/>
    </source>
</evidence>
<sequence>MSSEDALSASELLEQEKEVPEELSRRLYINGGFLIIQGLPRNAEVGIDYKSFNIGEKFMGMKMVPNGLHYAFIRATPQSPMVSFFFYSGAHEIVYRKWNKQSETFDSPEIMDNTLMHHMQYNVKTYDRNLGHYAFDIYKTWHCLSSYISKDTILRLQPTNPGGYIDAQPEATTMEAEVDKNRPKGTQSYQVVDRNHPTRLRFADEEGLPNLIEKQGTKLRFTEVPNVTFEETMKKRSGVDGSDRLIQFIRRCGGEREFLGEFQVAYITFIVGHVHDSFVQWKKIIHLVCSCKAIMPQNPQLFSSFLATLHFHMKSHGDDYFHDELSKSSFLLYTLANLFANIADLEATPQSYELIVRSRRFKSILEKKFRVIPVKMRELFHLLFCAFCVGAVSGALLPSTERTEYLTRLLERASKTVERGEAHRDVYEEPDVDGLLEAPAQENSNCPSGWMGRTCKNPICNEKVPIHVHDGTVNEGETIEVSFSEQCSDVFYFPVDSYLHDVNIFVLQIGKAMPDFDLFDTNGSKIQPDADTFVGENGYIANYKGLTNNRALGKFYLQLKSNSDSPCIAQVLAPTPVVVDGGFITDQRSDRVEKFTVAPNKGIYRNPVVDVASYFAFKVSAIQYPADAVQVKFTQDNQLVGTPYNVTARYRCSASSIASASVTCSDVGANYAVKVIGIDANGFFFQRVYDYDCDAALLTTPSGPLTTPTPTTAGPPPTVCLNGGTMLNAGQNDASCYCGDLYEGRQCERKICFNDAVLNGDVCLCPTGYSGNHCLDVVCERPSDGTFDISRRALAFVVRGGSSMSNLIPSVYNAAKLILTLIPPTNPDYFETFVLIEYHNHNIVNIVSTRVADDFLAAIEKIDTTKDAFCQDGTLSAISTAITMHDLQKYPNSPVFVFSDGLPDDNEIVKVNLLNQLAYFRGQLNFLMVKDPDAGCSIDDRAPGYRTLRELARFSQGIVAKVDASDASEFAGLVFDLAYATESADYIHSNDFLESCNNAPKFQSIFVDDSSDRFYVIASGDRLNITAISPNRKTIQPDILASNGDLSIVAFNTNSTTGNYLIRVTSPSGAPCHYRVTESSMYDMFFSTSRGLFDDSSSIEPVYNQESHVVARIEHMPPLENRHLQAEVIIWANEGLGDKRVVLYASSGVFRDGCDYNIYFGSWTCPNRDMLFYVTVFADDRNGFTVQRTTTGICSAVIPPPIPPSGCLNGGVGDSSNNGTCLCAPGFQGDKCQQIICQNGGQAHAAGYCTCPAGFTGQFCEVAACYQYNNGDFSPTKRSMTFFVHDSLSTREMIKAMTEQASQMVQDITHQHPDWINHYQLIRFSDASYSVAADSSDPNAFISGLQNMLAHNGESTYTCMNLNILEPMYLAMKEPSFTRHGYIFVFLSGVMKQDYLNYDDVFEVAEIAQTPITFVQFAQNPCGMPPQNSLIGIMQGLALSTGGQYLQADPADAGNVLLSLPSLYSSNLVFEQTIDDCASKPVSFYFPVDSQAQSFSANIIGSLRNAPSYVAPETADGDLTEVNLWNDFGVSRFDLVIRECDGDWDSHGSQCYLAVPDAASWTDAQSFCHQRNSALVTVLSKDVQTYLDSIDANNDYWLGLNDRQIVGQWRWDQIGENQLGLSGFSNWAPGMPTKTPTQRCVYQQGSSSKQWVVADCAQQKMFMCVKHAYDFNYEPGKLDRVHLPRGMWRATMQTWSGACSLKVRAQSGIRLSATYTTNLHNDWGFPELIPGNATQNFMAAHATGLSSSEPNVPLGKLDFAQMYITKDRNMVLAEPFYHRDNCAFDFITRPFACPAPAFQVAVSGVDSYGYPFQRIIPAVCYGGNADHTCENGGFYDEKRGACLCGPNFEGNRCEFAICRNGNLGAGLSDCVCNVGWSGQFCEIPVCTRDGNLSNPYTSAVEKTFVVLVDGCTTELQGDVIHNIVNLINDVLKTANGINQRWFSSFVGIVFRSAGAKVPLSAVISSTDSQKFLQTLQKELTINADQCAGDSERLMMNAVTQLMNEKSIAPRSEAFLITSGSAADYSMARAALDAIALTHTALNVFVMGADGPPGNASSYSDPEVQSMMLLAHNSGGGFYQLPNYKRLHKLFVGDMGTLFDSYGLGTRFVNCTDFHEYFQVGSKTAVLAFDIFAESTPVVDIVNPLGNHTLPTSVAISKTNSLFLVKNEKLPPGLWHVSVHEQGAKGGFCQVNIRGVSDETIFVGFSQDVGLDGGVHSNQMTLFPDPSAPNAIVVSTSFGTPEYVQIFTNTERKLLWASPLLKRKNCAYDYITKDVFECKTEDSVSVAVDGVDEDGHPFRRILPVHCI</sequence>
<dbReference type="PROSITE" id="PS01186">
    <property type="entry name" value="EGF_2"/>
    <property type="match status" value="3"/>
</dbReference>
<feature type="domain" description="EGF-like" evidence="5">
    <location>
        <begin position="743"/>
        <end position="775"/>
    </location>
</feature>
<feature type="disulfide bond" evidence="4">
    <location>
        <begin position="765"/>
        <end position="774"/>
    </location>
</feature>
<dbReference type="Pfam" id="PF23623">
    <property type="entry name" value="GBD_IRG7_N"/>
    <property type="match status" value="1"/>
</dbReference>
<dbReference type="PROSITE" id="PS50026">
    <property type="entry name" value="EGF_3"/>
    <property type="match status" value="3"/>
</dbReference>
<proteinExistence type="predicted"/>
<dbReference type="CDD" id="cd00054">
    <property type="entry name" value="EGF_CA"/>
    <property type="match status" value="1"/>
</dbReference>
<accession>A0AA39HFF7</accession>
<dbReference type="Pfam" id="PF25106">
    <property type="entry name" value="VWA_4"/>
    <property type="match status" value="2"/>
</dbReference>
<dbReference type="PANTHER" id="PTHR47324">
    <property type="entry name" value="PROTEIN IRG-7-RELATED"/>
    <property type="match status" value="1"/>
</dbReference>
<dbReference type="InterPro" id="IPR057086">
    <property type="entry name" value="GBD_Irg-7_N"/>
</dbReference>
<dbReference type="SMART" id="SM00181">
    <property type="entry name" value="EGF"/>
    <property type="match status" value="4"/>
</dbReference>
<dbReference type="SMART" id="SM00604">
    <property type="entry name" value="MD"/>
    <property type="match status" value="3"/>
</dbReference>
<name>A0AA39HFF7_9BILA</name>
<comment type="caution">
    <text evidence="7">The sequence shown here is derived from an EMBL/GenBank/DDBJ whole genome shotgun (WGS) entry which is preliminary data.</text>
</comment>
<dbReference type="CDD" id="cd00037">
    <property type="entry name" value="CLECT"/>
    <property type="match status" value="1"/>
</dbReference>
<dbReference type="PROSITE" id="PS50041">
    <property type="entry name" value="C_TYPE_LECTIN_2"/>
    <property type="match status" value="1"/>
</dbReference>
<dbReference type="CDD" id="cd13777">
    <property type="entry name" value="Aar2_N"/>
    <property type="match status" value="1"/>
</dbReference>
<dbReference type="Pfam" id="PF05282">
    <property type="entry name" value="AAR2"/>
    <property type="match status" value="1"/>
</dbReference>
<keyword evidence="2" id="KW-0964">Secreted</keyword>
<dbReference type="SMART" id="SM00034">
    <property type="entry name" value="CLECT"/>
    <property type="match status" value="1"/>
</dbReference>
<dbReference type="InterPro" id="IPR033648">
    <property type="entry name" value="AAR2_C"/>
</dbReference>
<dbReference type="Gene3D" id="2.10.25.10">
    <property type="entry name" value="Laminin"/>
    <property type="match status" value="2"/>
</dbReference>
<evidence type="ECO:0000259" key="5">
    <source>
        <dbReference type="PROSITE" id="PS50026"/>
    </source>
</evidence>
<dbReference type="Pfam" id="PF00059">
    <property type="entry name" value="Lectin_C"/>
    <property type="match status" value="1"/>
</dbReference>
<dbReference type="SUPFAM" id="SSF56436">
    <property type="entry name" value="C-type lectin-like"/>
    <property type="match status" value="1"/>
</dbReference>
<evidence type="ECO:0000256" key="1">
    <source>
        <dbReference type="ARBA" id="ARBA00004613"/>
    </source>
</evidence>
<dbReference type="Proteomes" id="UP001175271">
    <property type="component" value="Unassembled WGS sequence"/>
</dbReference>
<dbReference type="InterPro" id="IPR033647">
    <property type="entry name" value="Aar2_N"/>
</dbReference>
<comment type="caution">
    <text evidence="4">Lacks conserved residue(s) required for the propagation of feature annotation.</text>
</comment>
<evidence type="ECO:0000313" key="7">
    <source>
        <dbReference type="EMBL" id="KAK0404873.1"/>
    </source>
</evidence>
<keyword evidence="4" id="KW-0245">EGF-like domain</keyword>
<dbReference type="InterPro" id="IPR053295">
    <property type="entry name" value="Innate_immunity_reg"/>
</dbReference>
<reference evidence="7" key="1">
    <citation type="submission" date="2023-06" db="EMBL/GenBank/DDBJ databases">
        <title>Genomic analysis of the entomopathogenic nematode Steinernema hermaphroditum.</title>
        <authorList>
            <person name="Schwarz E.M."/>
            <person name="Heppert J.K."/>
            <person name="Baniya A."/>
            <person name="Schwartz H.T."/>
            <person name="Tan C.-H."/>
            <person name="Antoshechkin I."/>
            <person name="Sternberg P.W."/>
            <person name="Goodrich-Blair H."/>
            <person name="Dillman A.R."/>
        </authorList>
    </citation>
    <scope>NUCLEOTIDE SEQUENCE</scope>
    <source>
        <strain evidence="7">PS9179</strain>
        <tissue evidence="7">Whole animal</tissue>
    </source>
</reference>
<dbReference type="InterPro" id="IPR038516">
    <property type="entry name" value="AAR2_N_sf"/>
</dbReference>
<feature type="disulfide bond" evidence="4">
    <location>
        <begin position="1251"/>
        <end position="1260"/>
    </location>
</feature>
<dbReference type="InterPro" id="IPR001304">
    <property type="entry name" value="C-type_lectin-like"/>
</dbReference>
<dbReference type="InterPro" id="IPR000742">
    <property type="entry name" value="EGF"/>
</dbReference>
<dbReference type="Gene3D" id="1.25.40.550">
    <property type="entry name" value="Aar2, C-terminal domain-like"/>
    <property type="match status" value="1"/>
</dbReference>
<feature type="domain" description="EGF-like" evidence="5">
    <location>
        <begin position="1849"/>
        <end position="1882"/>
    </location>
</feature>
<keyword evidence="4" id="KW-1015">Disulfide bond</keyword>
<dbReference type="Pfam" id="PF20981">
    <property type="entry name" value="AAR2_1st"/>
    <property type="match status" value="1"/>
</dbReference>
<evidence type="ECO:0000256" key="3">
    <source>
        <dbReference type="ARBA" id="ARBA00022729"/>
    </source>
</evidence>
<dbReference type="InterPro" id="IPR057085">
    <property type="entry name" value="Ig_Irg-7"/>
</dbReference>
<keyword evidence="8" id="KW-1185">Reference proteome</keyword>
<keyword evidence="3" id="KW-0732">Signal</keyword>
<dbReference type="InterPro" id="IPR006582">
    <property type="entry name" value="MD_domain"/>
</dbReference>
<feature type="domain" description="C-type lectin" evidence="6">
    <location>
        <begin position="1547"/>
        <end position="1665"/>
    </location>
</feature>
<feature type="disulfide bond" evidence="4">
    <location>
        <begin position="1872"/>
        <end position="1881"/>
    </location>
</feature>
<dbReference type="EMBL" id="JAUCMV010000004">
    <property type="protein sequence ID" value="KAK0404873.1"/>
    <property type="molecule type" value="Genomic_DNA"/>
</dbReference>
<dbReference type="Gene3D" id="2.60.34.20">
    <property type="match status" value="1"/>
</dbReference>
<evidence type="ECO:0000313" key="8">
    <source>
        <dbReference type="Proteomes" id="UP001175271"/>
    </source>
</evidence>
<organism evidence="7 8">
    <name type="scientific">Steinernema hermaphroditum</name>
    <dbReference type="NCBI Taxonomy" id="289476"/>
    <lineage>
        <taxon>Eukaryota</taxon>
        <taxon>Metazoa</taxon>
        <taxon>Ecdysozoa</taxon>
        <taxon>Nematoda</taxon>
        <taxon>Chromadorea</taxon>
        <taxon>Rhabditida</taxon>
        <taxon>Tylenchina</taxon>
        <taxon>Panagrolaimomorpha</taxon>
        <taxon>Strongyloidoidea</taxon>
        <taxon>Steinernematidae</taxon>
        <taxon>Steinernema</taxon>
    </lineage>
</organism>
<protein>
    <submittedName>
        <fullName evidence="7">Uncharacterized protein</fullName>
    </submittedName>
</protein>